<organism evidence="1 2">
    <name type="scientific">Eufriesea mexicana</name>
    <dbReference type="NCBI Taxonomy" id="516756"/>
    <lineage>
        <taxon>Eukaryota</taxon>
        <taxon>Metazoa</taxon>
        <taxon>Ecdysozoa</taxon>
        <taxon>Arthropoda</taxon>
        <taxon>Hexapoda</taxon>
        <taxon>Insecta</taxon>
        <taxon>Pterygota</taxon>
        <taxon>Neoptera</taxon>
        <taxon>Endopterygota</taxon>
        <taxon>Hymenoptera</taxon>
        <taxon>Apocrita</taxon>
        <taxon>Aculeata</taxon>
        <taxon>Apoidea</taxon>
        <taxon>Anthophila</taxon>
        <taxon>Apidae</taxon>
        <taxon>Eufriesea</taxon>
    </lineage>
</organism>
<dbReference type="EMBL" id="KQ761917">
    <property type="protein sequence ID" value="OAD56441.1"/>
    <property type="molecule type" value="Genomic_DNA"/>
</dbReference>
<keyword evidence="2" id="KW-1185">Reference proteome</keyword>
<protein>
    <submittedName>
        <fullName evidence="1">Uncharacterized protein</fullName>
    </submittedName>
</protein>
<gene>
    <name evidence="1" type="ORF">WN48_03391</name>
</gene>
<proteinExistence type="predicted"/>
<reference evidence="1 2" key="1">
    <citation type="submission" date="2015-07" db="EMBL/GenBank/DDBJ databases">
        <title>The genome of Eufriesea mexicana.</title>
        <authorList>
            <person name="Pan H."/>
            <person name="Kapheim K."/>
        </authorList>
    </citation>
    <scope>NUCLEOTIDE SEQUENCE [LARGE SCALE GENOMIC DNA]</scope>
    <source>
        <strain evidence="1">0111107269</strain>
        <tissue evidence="1">Whole body</tissue>
    </source>
</reference>
<accession>A0A310SFF2</accession>
<dbReference type="Proteomes" id="UP000250275">
    <property type="component" value="Unassembled WGS sequence"/>
</dbReference>
<evidence type="ECO:0000313" key="2">
    <source>
        <dbReference type="Proteomes" id="UP000250275"/>
    </source>
</evidence>
<evidence type="ECO:0000313" key="1">
    <source>
        <dbReference type="EMBL" id="OAD56441.1"/>
    </source>
</evidence>
<dbReference type="AlphaFoldDB" id="A0A310SFF2"/>
<name>A0A310SFF2_9HYME</name>
<sequence length="159" mass="18143">MPRSPSGFLTATACCLLCSTFSHVNRFYTVLFWSRVARFVMVDRGYVDPLKEVRVCVYVTCTVPKPAMTVFSVERHKGIPCQRIEEEETIGINRVVTTSRQNVLEKQGKNETRLSILFRSPRRGINARRGLGDVVKDSRKMADSEQTKAICYHRLDPSK</sequence>